<evidence type="ECO:0000313" key="2">
    <source>
        <dbReference type="Proteomes" id="UP000313359"/>
    </source>
</evidence>
<dbReference type="AlphaFoldDB" id="A0A5C2RU83"/>
<evidence type="ECO:0000313" key="1">
    <source>
        <dbReference type="EMBL" id="RPD54529.1"/>
    </source>
</evidence>
<gene>
    <name evidence="1" type="ORF">L227DRAFT_580514</name>
</gene>
<keyword evidence="2" id="KW-1185">Reference proteome</keyword>
<dbReference type="OrthoDB" id="10006572at2759"/>
<proteinExistence type="predicted"/>
<protein>
    <submittedName>
        <fullName evidence="1">Uncharacterized protein</fullName>
    </submittedName>
</protein>
<dbReference type="Proteomes" id="UP000313359">
    <property type="component" value="Unassembled WGS sequence"/>
</dbReference>
<sequence>MHVLYSAPPRLDIQRVFLTICACLGLENYQPGESIISRSFGRFPMRSKFILDYIFQVAGHRNRSTYRRQPLLRPYHGVQLSPRPSIIFDLSPVVPRSSSALTACSQTSSYMDSLVYLLATSLSALSRNLVMCLL</sequence>
<reference evidence="1" key="1">
    <citation type="journal article" date="2018" name="Genome Biol. Evol.">
        <title>Genomics and development of Lentinus tigrinus, a white-rot wood-decaying mushroom with dimorphic fruiting bodies.</title>
        <authorList>
            <person name="Wu B."/>
            <person name="Xu Z."/>
            <person name="Knudson A."/>
            <person name="Carlson A."/>
            <person name="Chen N."/>
            <person name="Kovaka S."/>
            <person name="LaButti K."/>
            <person name="Lipzen A."/>
            <person name="Pennachio C."/>
            <person name="Riley R."/>
            <person name="Schakwitz W."/>
            <person name="Umezawa K."/>
            <person name="Ohm R.A."/>
            <person name="Grigoriev I.V."/>
            <person name="Nagy L.G."/>
            <person name="Gibbons J."/>
            <person name="Hibbett D."/>
        </authorList>
    </citation>
    <scope>NUCLEOTIDE SEQUENCE [LARGE SCALE GENOMIC DNA]</scope>
    <source>
        <strain evidence="1">ALCF2SS1-6</strain>
    </source>
</reference>
<accession>A0A5C2RU83</accession>
<dbReference type="STRING" id="1328759.A0A5C2RU83"/>
<organism evidence="1 2">
    <name type="scientific">Lentinus tigrinus ALCF2SS1-6</name>
    <dbReference type="NCBI Taxonomy" id="1328759"/>
    <lineage>
        <taxon>Eukaryota</taxon>
        <taxon>Fungi</taxon>
        <taxon>Dikarya</taxon>
        <taxon>Basidiomycota</taxon>
        <taxon>Agaricomycotina</taxon>
        <taxon>Agaricomycetes</taxon>
        <taxon>Polyporales</taxon>
        <taxon>Polyporaceae</taxon>
        <taxon>Lentinus</taxon>
    </lineage>
</organism>
<dbReference type="EMBL" id="ML122305">
    <property type="protein sequence ID" value="RPD54529.1"/>
    <property type="molecule type" value="Genomic_DNA"/>
</dbReference>
<name>A0A5C2RU83_9APHY</name>